<dbReference type="OrthoDB" id="191334at2759"/>
<sequence>MGNEQHSPPLIPKFLNTHVQPYHVLHFFFFVIGLSIGTIASLYIKNLYFSLQANLLLSTSPSLHSSQPPTLPPKCPPGTLSSLSLPILPPPTNRTQNESTVAVNDQEKPSLMHGMDDEELFWRASMVPRIPVFPYSLTPRVAFMFLTKGHLPLAPLWEKFFKGHQGFYNIYVHPHPDFVDSTPEDSVFYRRRIPSKAVEWGRSTMIDAERRLLANALLDFSNE</sequence>
<accession>A0A1U8AEF7</accession>
<dbReference type="Pfam" id="PF02485">
    <property type="entry name" value="Branch"/>
    <property type="match status" value="1"/>
</dbReference>
<dbReference type="InParanoid" id="A0A1U8AEF7"/>
<reference evidence="8" key="1">
    <citation type="submission" date="2025-08" db="UniProtKB">
        <authorList>
            <consortium name="RefSeq"/>
        </authorList>
    </citation>
    <scope>IDENTIFICATION</scope>
</reference>
<dbReference type="KEGG" id="nnu:104603102"/>
<dbReference type="RefSeq" id="XP_010265352.1">
    <property type="nucleotide sequence ID" value="XM_010267050.2"/>
</dbReference>
<keyword evidence="2" id="KW-0328">Glycosyltransferase</keyword>
<dbReference type="eggNOG" id="ENOG502QWC4">
    <property type="taxonomic scope" value="Eukaryota"/>
</dbReference>
<comment type="subcellular location">
    <subcellularLocation>
        <location evidence="1">Membrane</location>
        <topology evidence="1">Single-pass type II membrane protein</topology>
    </subcellularLocation>
</comment>
<dbReference type="GO" id="GO:0016757">
    <property type="term" value="F:glycosyltransferase activity"/>
    <property type="evidence" value="ECO:0007669"/>
    <property type="project" value="UniProtKB-KW"/>
</dbReference>
<dbReference type="InterPro" id="IPR044174">
    <property type="entry name" value="BC10-like"/>
</dbReference>
<keyword evidence="6" id="KW-0812">Transmembrane</keyword>
<evidence type="ECO:0000256" key="3">
    <source>
        <dbReference type="ARBA" id="ARBA00022679"/>
    </source>
</evidence>
<keyword evidence="5" id="KW-0325">Glycoprotein</keyword>
<evidence type="ECO:0000313" key="8">
    <source>
        <dbReference type="RefSeq" id="XP_010265352.1"/>
    </source>
</evidence>
<keyword evidence="4 6" id="KW-0472">Membrane</keyword>
<dbReference type="AlphaFoldDB" id="A0A1U8AEF7"/>
<organism evidence="7 8">
    <name type="scientific">Nelumbo nucifera</name>
    <name type="common">Sacred lotus</name>
    <dbReference type="NCBI Taxonomy" id="4432"/>
    <lineage>
        <taxon>Eukaryota</taxon>
        <taxon>Viridiplantae</taxon>
        <taxon>Streptophyta</taxon>
        <taxon>Embryophyta</taxon>
        <taxon>Tracheophyta</taxon>
        <taxon>Spermatophyta</taxon>
        <taxon>Magnoliopsida</taxon>
        <taxon>Proteales</taxon>
        <taxon>Nelumbonaceae</taxon>
        <taxon>Nelumbo</taxon>
    </lineage>
</organism>
<evidence type="ECO:0000256" key="2">
    <source>
        <dbReference type="ARBA" id="ARBA00022676"/>
    </source>
</evidence>
<proteinExistence type="predicted"/>
<feature type="non-terminal residue" evidence="8">
    <location>
        <position position="223"/>
    </location>
</feature>
<keyword evidence="3" id="KW-0808">Transferase</keyword>
<dbReference type="PANTHER" id="PTHR31042:SF77">
    <property type="entry name" value="GLYCOSYLTRANSFERASE"/>
    <property type="match status" value="1"/>
</dbReference>
<feature type="transmembrane region" description="Helical" evidence="6">
    <location>
        <begin position="24"/>
        <end position="44"/>
    </location>
</feature>
<evidence type="ECO:0000313" key="7">
    <source>
        <dbReference type="Proteomes" id="UP000189703"/>
    </source>
</evidence>
<dbReference type="Proteomes" id="UP000189703">
    <property type="component" value="Unplaced"/>
</dbReference>
<keyword evidence="6" id="KW-1133">Transmembrane helix</keyword>
<evidence type="ECO:0000256" key="1">
    <source>
        <dbReference type="ARBA" id="ARBA00004606"/>
    </source>
</evidence>
<name>A0A1U8AEF7_NELNU</name>
<dbReference type="GO" id="GO:0016020">
    <property type="term" value="C:membrane"/>
    <property type="evidence" value="ECO:0007669"/>
    <property type="project" value="UniProtKB-SubCell"/>
</dbReference>
<protein>
    <submittedName>
        <fullName evidence="8">Uncharacterized protein LOC104603102</fullName>
    </submittedName>
</protein>
<dbReference type="GeneID" id="104603102"/>
<gene>
    <name evidence="8" type="primary">LOC104603102</name>
</gene>
<evidence type="ECO:0000256" key="4">
    <source>
        <dbReference type="ARBA" id="ARBA00023136"/>
    </source>
</evidence>
<evidence type="ECO:0000256" key="5">
    <source>
        <dbReference type="ARBA" id="ARBA00023180"/>
    </source>
</evidence>
<dbReference type="PANTHER" id="PTHR31042">
    <property type="entry name" value="CORE-2/I-BRANCHING BETA-1,6-N-ACETYLGLUCOSAMINYLTRANSFERASE FAMILY PROTEIN-RELATED"/>
    <property type="match status" value="1"/>
</dbReference>
<dbReference type="OMA" id="MSPRIRE"/>
<evidence type="ECO:0000256" key="6">
    <source>
        <dbReference type="SAM" id="Phobius"/>
    </source>
</evidence>
<dbReference type="InterPro" id="IPR003406">
    <property type="entry name" value="Glyco_trans_14"/>
</dbReference>
<keyword evidence="7" id="KW-1185">Reference proteome</keyword>